<accession>A0ABV8R4F8</accession>
<reference evidence="2" key="1">
    <citation type="journal article" date="2019" name="Int. J. Syst. Evol. Microbiol.">
        <title>The Global Catalogue of Microorganisms (GCM) 10K type strain sequencing project: providing services to taxonomists for standard genome sequencing and annotation.</title>
        <authorList>
            <consortium name="The Broad Institute Genomics Platform"/>
            <consortium name="The Broad Institute Genome Sequencing Center for Infectious Disease"/>
            <person name="Wu L."/>
            <person name="Ma J."/>
        </authorList>
    </citation>
    <scope>NUCLEOTIDE SEQUENCE [LARGE SCALE GENOMIC DNA]</scope>
    <source>
        <strain evidence="2">CECT 8655</strain>
    </source>
</reference>
<gene>
    <name evidence="1" type="ORF">ACFOWD_00270</name>
</gene>
<dbReference type="Proteomes" id="UP001595826">
    <property type="component" value="Unassembled WGS sequence"/>
</dbReference>
<dbReference type="EMBL" id="JBHSCY010000001">
    <property type="protein sequence ID" value="MFC4267324.1"/>
    <property type="molecule type" value="Genomic_DNA"/>
</dbReference>
<dbReference type="PROSITE" id="PS51257">
    <property type="entry name" value="PROKAR_LIPOPROTEIN"/>
    <property type="match status" value="1"/>
</dbReference>
<keyword evidence="2" id="KW-1185">Reference proteome</keyword>
<proteinExistence type="predicted"/>
<organism evidence="1 2">
    <name type="scientific">Polaribacter marinivivus</name>
    <dbReference type="NCBI Taxonomy" id="1524260"/>
    <lineage>
        <taxon>Bacteria</taxon>
        <taxon>Pseudomonadati</taxon>
        <taxon>Bacteroidota</taxon>
        <taxon>Flavobacteriia</taxon>
        <taxon>Flavobacteriales</taxon>
        <taxon>Flavobacteriaceae</taxon>
    </lineage>
</organism>
<evidence type="ECO:0008006" key="3">
    <source>
        <dbReference type="Google" id="ProtNLM"/>
    </source>
</evidence>
<dbReference type="RefSeq" id="WP_377407133.1">
    <property type="nucleotide sequence ID" value="NZ_JBHSCY010000001.1"/>
</dbReference>
<name>A0ABV8R4F8_9FLAO</name>
<sequence>MKRSYFLIILLFGIISCQKKEPKNVWIQSRNKALTSENGFSYFSKNSIMDFNKLERYHFAIPKDSTKKFLVDYKKKTIIIDSKFEFDYKLFEKDSLEIYYPEQNLTEVFIPLSLEKKLNLEKKEIEGKLINKKFNSINGDINFEFSNKFHANGNSIYYDKVKTNRILKTKYLKNKETTGYWYLGEKEKNFFLVLNFDDNEEFVYHILKFNENQININGINTSGISNKIQELKTSL</sequence>
<comment type="caution">
    <text evidence="1">The sequence shown here is derived from an EMBL/GenBank/DDBJ whole genome shotgun (WGS) entry which is preliminary data.</text>
</comment>
<evidence type="ECO:0000313" key="2">
    <source>
        <dbReference type="Proteomes" id="UP001595826"/>
    </source>
</evidence>
<evidence type="ECO:0000313" key="1">
    <source>
        <dbReference type="EMBL" id="MFC4267324.1"/>
    </source>
</evidence>
<protein>
    <recommendedName>
        <fullName evidence="3">Lipoprotein</fullName>
    </recommendedName>
</protein>